<comment type="caution">
    <text evidence="6">The sequence shown here is derived from an EMBL/GenBank/DDBJ whole genome shotgun (WGS) entry which is preliminary data.</text>
</comment>
<keyword evidence="3" id="KW-0732">Signal</keyword>
<dbReference type="PROSITE" id="PS51168">
    <property type="entry name" value="CHORISMATE_MUT_2"/>
    <property type="match status" value="1"/>
</dbReference>
<dbReference type="PANTHER" id="PTHR38041">
    <property type="entry name" value="CHORISMATE MUTASE"/>
    <property type="match status" value="1"/>
</dbReference>
<dbReference type="GO" id="GO:0004106">
    <property type="term" value="F:chorismate mutase activity"/>
    <property type="evidence" value="ECO:0007669"/>
    <property type="project" value="UniProtKB-EC"/>
</dbReference>
<dbReference type="EMBL" id="JAVDSJ010000009">
    <property type="protein sequence ID" value="MDR6586789.1"/>
    <property type="molecule type" value="Genomic_DNA"/>
</dbReference>
<dbReference type="InterPro" id="IPR036263">
    <property type="entry name" value="Chorismate_II_sf"/>
</dbReference>
<protein>
    <recommendedName>
        <fullName evidence="2">chorismate mutase</fullName>
        <ecNumber evidence="2">5.4.99.5</ecNumber>
    </recommendedName>
</protein>
<evidence type="ECO:0000313" key="6">
    <source>
        <dbReference type="EMBL" id="MDR6586789.1"/>
    </source>
</evidence>
<dbReference type="InterPro" id="IPR036979">
    <property type="entry name" value="CM_dom_sf"/>
</dbReference>
<evidence type="ECO:0000256" key="3">
    <source>
        <dbReference type="ARBA" id="ARBA00022729"/>
    </source>
</evidence>
<evidence type="ECO:0000256" key="2">
    <source>
        <dbReference type="ARBA" id="ARBA00012404"/>
    </source>
</evidence>
<sequence>MPWSFRRPHPSFFTVLLPMLPMPMSRLPMSRLLTILATLLLTACATTPPPASRADVEQLLTLQKTRLDVAAPVARSKWNSHAPIDDPAREALILDDVAARAQVLGLDVAWTRRFFQDQFDAGKIVQRDLHRQWRVEQHAPFANPPDLARQVRPVLDRLTPDLLAALVRLKGHWCEPAVQRDLAELEPEILGADYAPAVRERATAALRCSR</sequence>
<dbReference type="EC" id="5.4.99.5" evidence="2"/>
<dbReference type="NCBIfam" id="TIGR01806">
    <property type="entry name" value="CM_mono2"/>
    <property type="match status" value="1"/>
</dbReference>
<comment type="pathway">
    <text evidence="1">Metabolic intermediate biosynthesis; prephenate biosynthesis; prephenate from chorismate: step 1/1.</text>
</comment>
<dbReference type="SMART" id="SM00830">
    <property type="entry name" value="CM_2"/>
    <property type="match status" value="1"/>
</dbReference>
<dbReference type="InterPro" id="IPR002701">
    <property type="entry name" value="CM_II_prokaryot"/>
</dbReference>
<evidence type="ECO:0000259" key="5">
    <source>
        <dbReference type="PROSITE" id="PS51168"/>
    </source>
</evidence>
<dbReference type="PANTHER" id="PTHR38041:SF2">
    <property type="entry name" value="SECRETED CHORISMATE MUTASE"/>
    <property type="match status" value="1"/>
</dbReference>
<gene>
    <name evidence="6" type="ORF">J2W50_005020</name>
</gene>
<dbReference type="InterPro" id="IPR008240">
    <property type="entry name" value="Chorismate_mutase_periplasmic"/>
</dbReference>
<organism evidence="6 7">
    <name type="scientific">Herbaspirillum frisingense</name>
    <dbReference type="NCBI Taxonomy" id="92645"/>
    <lineage>
        <taxon>Bacteria</taxon>
        <taxon>Pseudomonadati</taxon>
        <taxon>Pseudomonadota</taxon>
        <taxon>Betaproteobacteria</taxon>
        <taxon>Burkholderiales</taxon>
        <taxon>Oxalobacteraceae</taxon>
        <taxon>Herbaspirillum</taxon>
    </lineage>
</organism>
<dbReference type="SUPFAM" id="SSF48600">
    <property type="entry name" value="Chorismate mutase II"/>
    <property type="match status" value="1"/>
</dbReference>
<feature type="domain" description="Chorismate mutase" evidence="5">
    <location>
        <begin position="38"/>
        <end position="130"/>
    </location>
</feature>
<accession>A0ABU1PLN9</accession>
<reference evidence="6 7" key="1">
    <citation type="submission" date="2023-07" db="EMBL/GenBank/DDBJ databases">
        <title>Sorghum-associated microbial communities from plants grown in Nebraska, USA.</title>
        <authorList>
            <person name="Schachtman D."/>
        </authorList>
    </citation>
    <scope>NUCLEOTIDE SEQUENCE [LARGE SCALE GENOMIC DNA]</scope>
    <source>
        <strain evidence="6 7">596</strain>
    </source>
</reference>
<dbReference type="InterPro" id="IPR051331">
    <property type="entry name" value="Chorismate_mutase-related"/>
</dbReference>
<evidence type="ECO:0000256" key="1">
    <source>
        <dbReference type="ARBA" id="ARBA00004817"/>
    </source>
</evidence>
<dbReference type="Pfam" id="PF01817">
    <property type="entry name" value="CM_2"/>
    <property type="match status" value="1"/>
</dbReference>
<keyword evidence="7" id="KW-1185">Reference proteome</keyword>
<dbReference type="Proteomes" id="UP001260715">
    <property type="component" value="Unassembled WGS sequence"/>
</dbReference>
<evidence type="ECO:0000313" key="7">
    <source>
        <dbReference type="Proteomes" id="UP001260715"/>
    </source>
</evidence>
<name>A0ABU1PLN9_9BURK</name>
<evidence type="ECO:0000256" key="4">
    <source>
        <dbReference type="ARBA" id="ARBA00023235"/>
    </source>
</evidence>
<dbReference type="Gene3D" id="1.20.59.10">
    <property type="entry name" value="Chorismate mutase"/>
    <property type="match status" value="1"/>
</dbReference>
<keyword evidence="4 6" id="KW-0413">Isomerase</keyword>
<proteinExistence type="predicted"/>